<gene>
    <name evidence="4" type="ORF">Purlil1_12704</name>
</gene>
<sequence>MQNYRRTLRRATILGDVEKFWDTLDKLHSVRFGADLSVKSIESFTESPFGSELNAELFLNVALGHVRLVQLLLSVGNVHANTIHEGVPILVQAARHGREKIVNLLLETFHSVVIMNKRDSGNRSPLWWAAERGHLGVVRILMTYDILKCNEVDSMFQQTPICRAAAKGYYEITKMLLQSDRVDPNFKTTCGMSPLLAATAGGHERVVKLLLDSKRVQVDLGDRFRRTALGKACASGNIEIAELLVRAGADSDAADTQMTPLLRAAHARHYDIVHMLLALGKPSDANRSKLFITAARHNEPGIIRQLLSQSGKSIDKVVKEKALLQAAKSGFHAIVYSLLADADVDLSCTDVNGHTPKALAEKQDHWDIARILQDSMGT</sequence>
<dbReference type="EMBL" id="JAWRVI010000124">
    <property type="protein sequence ID" value="KAK4075251.1"/>
    <property type="molecule type" value="Genomic_DNA"/>
</dbReference>
<keyword evidence="2 3" id="KW-0040">ANK repeat</keyword>
<evidence type="ECO:0000313" key="5">
    <source>
        <dbReference type="Proteomes" id="UP001287286"/>
    </source>
</evidence>
<name>A0ABR0BG49_PURLI</name>
<dbReference type="SMART" id="SM00248">
    <property type="entry name" value="ANK"/>
    <property type="match status" value="8"/>
</dbReference>
<evidence type="ECO:0000256" key="3">
    <source>
        <dbReference type="PROSITE-ProRule" id="PRU00023"/>
    </source>
</evidence>
<dbReference type="PROSITE" id="PS50088">
    <property type="entry name" value="ANK_REPEAT"/>
    <property type="match status" value="1"/>
</dbReference>
<dbReference type="Pfam" id="PF00023">
    <property type="entry name" value="Ank"/>
    <property type="match status" value="1"/>
</dbReference>
<dbReference type="Gene3D" id="1.25.40.20">
    <property type="entry name" value="Ankyrin repeat-containing domain"/>
    <property type="match status" value="2"/>
</dbReference>
<keyword evidence="1" id="KW-0677">Repeat</keyword>
<evidence type="ECO:0000256" key="2">
    <source>
        <dbReference type="ARBA" id="ARBA00023043"/>
    </source>
</evidence>
<evidence type="ECO:0000256" key="1">
    <source>
        <dbReference type="ARBA" id="ARBA00022737"/>
    </source>
</evidence>
<evidence type="ECO:0008006" key="6">
    <source>
        <dbReference type="Google" id="ProtNLM"/>
    </source>
</evidence>
<keyword evidence="5" id="KW-1185">Reference proteome</keyword>
<dbReference type="PANTHER" id="PTHR24198:SF165">
    <property type="entry name" value="ANKYRIN REPEAT-CONTAINING PROTEIN-RELATED"/>
    <property type="match status" value="1"/>
</dbReference>
<reference evidence="4 5" key="1">
    <citation type="journal article" date="2024" name="Microbiol. Resour. Announc.">
        <title>Genome annotations for the ascomycete fungi Trichoderma harzianum, Trichoderma aggressivum, and Purpureocillium lilacinum.</title>
        <authorList>
            <person name="Beijen E.P.W."/>
            <person name="Ohm R.A."/>
        </authorList>
    </citation>
    <scope>NUCLEOTIDE SEQUENCE [LARGE SCALE GENOMIC DNA]</scope>
    <source>
        <strain evidence="4 5">CBS 150709</strain>
    </source>
</reference>
<accession>A0ABR0BG49</accession>
<protein>
    <recommendedName>
        <fullName evidence="6">Ankyrin repeats (3 copies) domain-containing protein</fullName>
    </recommendedName>
</protein>
<dbReference type="Proteomes" id="UP001287286">
    <property type="component" value="Unassembled WGS sequence"/>
</dbReference>
<dbReference type="InterPro" id="IPR002110">
    <property type="entry name" value="Ankyrin_rpt"/>
</dbReference>
<evidence type="ECO:0000313" key="4">
    <source>
        <dbReference type="EMBL" id="KAK4075251.1"/>
    </source>
</evidence>
<dbReference type="PROSITE" id="PS50297">
    <property type="entry name" value="ANK_REP_REGION"/>
    <property type="match status" value="1"/>
</dbReference>
<dbReference type="SUPFAM" id="SSF48403">
    <property type="entry name" value="Ankyrin repeat"/>
    <property type="match status" value="2"/>
</dbReference>
<dbReference type="Pfam" id="PF12796">
    <property type="entry name" value="Ank_2"/>
    <property type="match status" value="3"/>
</dbReference>
<comment type="caution">
    <text evidence="4">The sequence shown here is derived from an EMBL/GenBank/DDBJ whole genome shotgun (WGS) entry which is preliminary data.</text>
</comment>
<feature type="repeat" description="ANK" evidence="3">
    <location>
        <begin position="224"/>
        <end position="256"/>
    </location>
</feature>
<dbReference type="PANTHER" id="PTHR24198">
    <property type="entry name" value="ANKYRIN REPEAT AND PROTEIN KINASE DOMAIN-CONTAINING PROTEIN"/>
    <property type="match status" value="1"/>
</dbReference>
<dbReference type="InterPro" id="IPR036770">
    <property type="entry name" value="Ankyrin_rpt-contain_sf"/>
</dbReference>
<organism evidence="4 5">
    <name type="scientific">Purpureocillium lilacinum</name>
    <name type="common">Paecilomyces lilacinus</name>
    <dbReference type="NCBI Taxonomy" id="33203"/>
    <lineage>
        <taxon>Eukaryota</taxon>
        <taxon>Fungi</taxon>
        <taxon>Dikarya</taxon>
        <taxon>Ascomycota</taxon>
        <taxon>Pezizomycotina</taxon>
        <taxon>Sordariomycetes</taxon>
        <taxon>Hypocreomycetidae</taxon>
        <taxon>Hypocreales</taxon>
        <taxon>Ophiocordycipitaceae</taxon>
        <taxon>Purpureocillium</taxon>
    </lineage>
</organism>
<proteinExistence type="predicted"/>